<feature type="chain" id="PRO_5012754586" description="TonB C-terminal domain-containing protein" evidence="6">
    <location>
        <begin position="27"/>
        <end position="329"/>
    </location>
</feature>
<comment type="subcellular location">
    <subcellularLocation>
        <location evidence="1">Membrane</location>
        <topology evidence="1">Single-pass membrane protein</topology>
    </subcellularLocation>
</comment>
<dbReference type="STRING" id="1325564.NSJP_0822"/>
<accession>A0A1W1I1X8</accession>
<dbReference type="Pfam" id="PF13103">
    <property type="entry name" value="TonB_2"/>
    <property type="match status" value="1"/>
</dbReference>
<dbReference type="EMBL" id="LT828648">
    <property type="protein sequence ID" value="SLM46994.1"/>
    <property type="molecule type" value="Genomic_DNA"/>
</dbReference>
<evidence type="ECO:0000256" key="1">
    <source>
        <dbReference type="ARBA" id="ARBA00004167"/>
    </source>
</evidence>
<keyword evidence="8" id="KW-1185">Reference proteome</keyword>
<evidence type="ECO:0000256" key="2">
    <source>
        <dbReference type="ARBA" id="ARBA00022692"/>
    </source>
</evidence>
<keyword evidence="4" id="KW-0472">Membrane</keyword>
<dbReference type="SUPFAM" id="SSF74653">
    <property type="entry name" value="TolA/TonB C-terminal domain"/>
    <property type="match status" value="1"/>
</dbReference>
<feature type="region of interest" description="Disordered" evidence="5">
    <location>
        <begin position="298"/>
        <end position="329"/>
    </location>
</feature>
<evidence type="ECO:0000256" key="4">
    <source>
        <dbReference type="ARBA" id="ARBA00023136"/>
    </source>
</evidence>
<dbReference type="InterPro" id="IPR006260">
    <property type="entry name" value="TonB/TolA_C"/>
</dbReference>
<evidence type="ECO:0000256" key="5">
    <source>
        <dbReference type="SAM" id="MobiDB-lite"/>
    </source>
</evidence>
<dbReference type="GO" id="GO:0016020">
    <property type="term" value="C:membrane"/>
    <property type="evidence" value="ECO:0007669"/>
    <property type="project" value="UniProtKB-SubCell"/>
</dbReference>
<dbReference type="NCBIfam" id="TIGR01352">
    <property type="entry name" value="tonB_Cterm"/>
    <property type="match status" value="1"/>
</dbReference>
<dbReference type="Gene3D" id="3.30.1150.10">
    <property type="match status" value="1"/>
</dbReference>
<sequence>MATLLHMGLILLAAVCMSGLPGIAISADPGSSSGTSPSAGPAKRWTRFELSQTGSGGDLQPGKPLTLDITLGGVVQSSVPVVAICESVLFESQTATLDPEGDSMTLKTTVTLEPMPMSRTSVRPKSARIQVSFARFRQDKFERFMRRVVYVTLNQQEPSADSVDPTPTKPEEPAAVELIADEVQPDVIPVTGEALAEEDLMPFADPGQGRAYWQHVSHLVSRSWARQVREMRRGPGGETVRVHFQLFPNGRAQLIEIEKGSGAREIDEAGIYTIINAQPFPPFPNELGDEAVDVHVRMRTGAKPKPRDVQSVTNQSAGRPDAPGGGVKK</sequence>
<evidence type="ECO:0000256" key="3">
    <source>
        <dbReference type="ARBA" id="ARBA00022989"/>
    </source>
</evidence>
<feature type="signal peptide" evidence="6">
    <location>
        <begin position="1"/>
        <end position="26"/>
    </location>
</feature>
<reference evidence="7 8" key="1">
    <citation type="submission" date="2017-03" db="EMBL/GenBank/DDBJ databases">
        <authorList>
            <person name="Afonso C.L."/>
            <person name="Miller P.J."/>
            <person name="Scott M.A."/>
            <person name="Spackman E."/>
            <person name="Goraichik I."/>
            <person name="Dimitrov K.M."/>
            <person name="Suarez D.L."/>
            <person name="Swayne D.E."/>
        </authorList>
    </citation>
    <scope>NUCLEOTIDE SEQUENCE [LARGE SCALE GENOMIC DNA]</scope>
    <source>
        <strain evidence="7">Genome sequencing of Nitrospira japonica strain NJ11</strain>
    </source>
</reference>
<evidence type="ECO:0000313" key="8">
    <source>
        <dbReference type="Proteomes" id="UP000192042"/>
    </source>
</evidence>
<dbReference type="AlphaFoldDB" id="A0A1W1I1X8"/>
<dbReference type="KEGG" id="nja:NSJP_0822"/>
<keyword evidence="3" id="KW-1133">Transmembrane helix</keyword>
<gene>
    <name evidence="7" type="ORF">NSJP_0822</name>
</gene>
<evidence type="ECO:0000256" key="6">
    <source>
        <dbReference type="SAM" id="SignalP"/>
    </source>
</evidence>
<proteinExistence type="predicted"/>
<keyword evidence="2" id="KW-0812">Transmembrane</keyword>
<protein>
    <recommendedName>
        <fullName evidence="9">TonB C-terminal domain-containing protein</fullName>
    </recommendedName>
</protein>
<name>A0A1W1I1X8_9BACT</name>
<organism evidence="7 8">
    <name type="scientific">Nitrospira japonica</name>
    <dbReference type="NCBI Taxonomy" id="1325564"/>
    <lineage>
        <taxon>Bacteria</taxon>
        <taxon>Pseudomonadati</taxon>
        <taxon>Nitrospirota</taxon>
        <taxon>Nitrospiria</taxon>
        <taxon>Nitrospirales</taxon>
        <taxon>Nitrospiraceae</taxon>
        <taxon>Nitrospira</taxon>
    </lineage>
</organism>
<evidence type="ECO:0008006" key="9">
    <source>
        <dbReference type="Google" id="ProtNLM"/>
    </source>
</evidence>
<evidence type="ECO:0000313" key="7">
    <source>
        <dbReference type="EMBL" id="SLM46994.1"/>
    </source>
</evidence>
<keyword evidence="6" id="KW-0732">Signal</keyword>
<dbReference type="Proteomes" id="UP000192042">
    <property type="component" value="Chromosome I"/>
</dbReference>